<protein>
    <submittedName>
        <fullName evidence="6">NIC-domain-containing protein</fullName>
    </submittedName>
</protein>
<feature type="compositionally biased region" description="Polar residues" evidence="5">
    <location>
        <begin position="162"/>
        <end position="173"/>
    </location>
</feature>
<evidence type="ECO:0000313" key="7">
    <source>
        <dbReference type="Proteomes" id="UP000779574"/>
    </source>
</evidence>
<reference evidence="6" key="1">
    <citation type="journal article" date="2021" name="J Fungi (Basel)">
        <title>Virulence traits and population genomics of the black yeast Aureobasidium melanogenum.</title>
        <authorList>
            <person name="Cernosa A."/>
            <person name="Sun X."/>
            <person name="Gostincar C."/>
            <person name="Fang C."/>
            <person name="Gunde-Cimerman N."/>
            <person name="Song Z."/>
        </authorList>
    </citation>
    <scope>NUCLEOTIDE SEQUENCE</scope>
    <source>
        <strain evidence="6">EXF-9911</strain>
    </source>
</reference>
<dbReference type="PANTHER" id="PTHR11225:SF4">
    <property type="entry name" value="NUCLEAR PORE COMPLEX PROTEIN NUP93"/>
    <property type="match status" value="1"/>
</dbReference>
<feature type="region of interest" description="Disordered" evidence="5">
    <location>
        <begin position="389"/>
        <end position="439"/>
    </location>
</feature>
<comment type="subcellular location">
    <subcellularLocation>
        <location evidence="1">Nucleus</location>
        <location evidence="1">Nuclear pore complex</location>
    </subcellularLocation>
</comment>
<keyword evidence="3" id="KW-0811">Translocation</keyword>
<evidence type="ECO:0000256" key="3">
    <source>
        <dbReference type="ARBA" id="ARBA00023132"/>
    </source>
</evidence>
<keyword evidence="3" id="KW-0653">Protein transport</keyword>
<dbReference type="Pfam" id="PF04097">
    <property type="entry name" value="Nic96"/>
    <property type="match status" value="1"/>
</dbReference>
<dbReference type="EMBL" id="JAHFXF010000281">
    <property type="protein sequence ID" value="KAG9691103.1"/>
    <property type="molecule type" value="Genomic_DNA"/>
</dbReference>
<evidence type="ECO:0000256" key="1">
    <source>
        <dbReference type="ARBA" id="ARBA00004567"/>
    </source>
</evidence>
<dbReference type="Proteomes" id="UP000779574">
    <property type="component" value="Unassembled WGS sequence"/>
</dbReference>
<dbReference type="GO" id="GO:0006606">
    <property type="term" value="P:protein import into nucleus"/>
    <property type="evidence" value="ECO:0007669"/>
    <property type="project" value="TreeGrafter"/>
</dbReference>
<reference evidence="6" key="2">
    <citation type="submission" date="2021-08" db="EMBL/GenBank/DDBJ databases">
        <authorList>
            <person name="Gostincar C."/>
            <person name="Sun X."/>
            <person name="Song Z."/>
            <person name="Gunde-Cimerman N."/>
        </authorList>
    </citation>
    <scope>NUCLEOTIDE SEQUENCE</scope>
    <source>
        <strain evidence="6">EXF-9911</strain>
    </source>
</reference>
<feature type="compositionally biased region" description="Low complexity" evidence="5">
    <location>
        <begin position="87"/>
        <end position="102"/>
    </location>
</feature>
<keyword evidence="4" id="KW-0539">Nucleus</keyword>
<dbReference type="InterPro" id="IPR025574">
    <property type="entry name" value="Nucleoporin_FG_rpt"/>
</dbReference>
<evidence type="ECO:0000256" key="4">
    <source>
        <dbReference type="ARBA" id="ARBA00023242"/>
    </source>
</evidence>
<feature type="non-terminal residue" evidence="6">
    <location>
        <position position="1177"/>
    </location>
</feature>
<feature type="region of interest" description="Disordered" evidence="5">
    <location>
        <begin position="125"/>
        <end position="222"/>
    </location>
</feature>
<evidence type="ECO:0000313" key="6">
    <source>
        <dbReference type="EMBL" id="KAG9691103.1"/>
    </source>
</evidence>
<keyword evidence="3" id="KW-0813">Transport</keyword>
<dbReference type="PANTHER" id="PTHR11225">
    <property type="entry name" value="NUCLEAR PORE COMPLEX PROTEIN NUP93 NUCLEOPORIN NUP93 DEAD EYE PROTEIN"/>
    <property type="match status" value="1"/>
</dbReference>
<dbReference type="InterPro" id="IPR007231">
    <property type="entry name" value="Nucleoporin_int_Nup93/Nic96"/>
</dbReference>
<keyword evidence="3" id="KW-0509">mRNA transport</keyword>
<feature type="region of interest" description="Disordered" evidence="5">
    <location>
        <begin position="44"/>
        <end position="64"/>
    </location>
</feature>
<feature type="region of interest" description="Disordered" evidence="5">
    <location>
        <begin position="83"/>
        <end position="102"/>
    </location>
</feature>
<dbReference type="GO" id="GO:0017056">
    <property type="term" value="F:structural constituent of nuclear pore"/>
    <property type="evidence" value="ECO:0007669"/>
    <property type="project" value="InterPro"/>
</dbReference>
<feature type="compositionally biased region" description="Polar residues" evidence="5">
    <location>
        <begin position="182"/>
        <end position="222"/>
    </location>
</feature>
<dbReference type="GO" id="GO:0005643">
    <property type="term" value="C:nuclear pore"/>
    <property type="evidence" value="ECO:0007669"/>
    <property type="project" value="UniProtKB-SubCell"/>
</dbReference>
<accession>A0A9P8EKF7</accession>
<dbReference type="AlphaFoldDB" id="A0A9P8EKF7"/>
<organism evidence="6 7">
    <name type="scientific">Aureobasidium melanogenum</name>
    <name type="common">Aureobasidium pullulans var. melanogenum</name>
    <dbReference type="NCBI Taxonomy" id="46634"/>
    <lineage>
        <taxon>Eukaryota</taxon>
        <taxon>Fungi</taxon>
        <taxon>Dikarya</taxon>
        <taxon>Ascomycota</taxon>
        <taxon>Pezizomycotina</taxon>
        <taxon>Dothideomycetes</taxon>
        <taxon>Dothideomycetidae</taxon>
        <taxon>Dothideales</taxon>
        <taxon>Saccotheciaceae</taxon>
        <taxon>Aureobasidium</taxon>
    </lineage>
</organism>
<sequence length="1177" mass="127979">MIKKGQDMMSNKASETPWVNVGTRVMAERGIAKVKRVRFAFASGASVEETSPPPPPSPSTAKTATMSLFGNLGANNKPAGTGGIFGAAGSTPASTQSSTPSLFGTAPTGATGTGASGGIFGGQQQQNNKPTLSLFGNNTNTGTSNATAQPATSAPSLFGGASNATQQPATTAPSLFGGASAAPSNSLFGSTSNAQPSANTQQSVFGGNNQALGASTAPTGQQEQNARPVYFDNLIERNIKRQGAEAGTNTGMGAFGELPTLQLGLGDIQKKVRGLGQQYTPDSKAHYLLAASGVNTGAALRDLNLFTNSAAAKAPAPIAANDPLYGDLDTYVESLYQKEKKDLFDEFMEDSKRDFDRFIEDNLQCNWEQKRKEIYEHFGITKKSDKAEASFEGTTTDGARGAFGRSSRRAPFGASAGASRMGSKSVLGATGRQTSRASQFTDVAEKAPAGLQNVSENRMLRDKQDKYSNKVKELNIARIEGRLYPLLHNFVEVEAQPSAEDTSKLVDAYKALADIVGESPDFQTSSDPRAIKERQFAQDYLDDAPNSRKAFDLRKRIIDGSRRFLEKQFLAQLETAILKNAKEAALGGVPSVINKVRAYVRLRAARKELGPDTSELQMINDDYPWVLIFYLLRAGLVNEAAEYVADNERAIKACDRNFPLFLASYARSTDRRLPPELQTRINNTYSQRAQFAPENSVDPYRMACFKIIGRCELGRRTLDGINQNMEDWVWLQFVLAREVNRVEETASEVFGLDDVRNVIHEVGQRHFVQGAEGAAGYGTYFFLQILAGQFESAIAWLYPNNYLSAVHFAIALNYYGLLRVNDYSNSEDLLSYTTSQKPQISFAHLVGYYTKDFRAQSPTTAADYIALICLNGDLGGEIGQRQVALCHDGLRELVLETREFAQLLGDIRSDGQRIPGSIEQRLKIIRIADEKAFLRYITISAAQIADDNGRVTDAVLLYHLAEEYDNVITICNKALSEAISVELGDAPLRLTPLKPRDPTAAETSASLSLTAVEDPYTLTRNMRALYESNQLHAAKIKQVNRESCTLLLGMAEAKSLVAEGRWALALDALNSLNCLPISAGGNMSLIRASANAFSNLPPPVARNIGNLLIWTITCCGQQREYLRSSPSGFEERGREKVAEDILQVAKDTMVFAGLIQYKLQPRVFEVLTRVGGDVGAY</sequence>
<gene>
    <name evidence="6" type="ORF">KCU76_g7692</name>
</gene>
<keyword evidence="3" id="KW-0906">Nuclear pore complex</keyword>
<dbReference type="Pfam" id="PF13634">
    <property type="entry name" value="Nucleoporin_FG"/>
    <property type="match status" value="1"/>
</dbReference>
<dbReference type="GO" id="GO:0016973">
    <property type="term" value="P:poly(A)+ mRNA export from nucleus"/>
    <property type="evidence" value="ECO:0007669"/>
    <property type="project" value="TreeGrafter"/>
</dbReference>
<comment type="similarity">
    <text evidence="2">Belongs to the nucleoporin interacting component (NIC) family.</text>
</comment>
<feature type="compositionally biased region" description="Low complexity" evidence="5">
    <location>
        <begin position="125"/>
        <end position="148"/>
    </location>
</feature>
<proteinExistence type="inferred from homology"/>
<dbReference type="OrthoDB" id="203824at2759"/>
<evidence type="ECO:0000256" key="2">
    <source>
        <dbReference type="ARBA" id="ARBA00010186"/>
    </source>
</evidence>
<comment type="caution">
    <text evidence="6">The sequence shown here is derived from an EMBL/GenBank/DDBJ whole genome shotgun (WGS) entry which is preliminary data.</text>
</comment>
<evidence type="ECO:0000256" key="5">
    <source>
        <dbReference type="SAM" id="MobiDB-lite"/>
    </source>
</evidence>
<name>A0A9P8EKF7_AURME</name>